<reference evidence="2" key="2">
    <citation type="submission" date="2009-11" db="EMBL/GenBank/DDBJ databases">
        <title>The Genome Sequence of Allomyces macrogynus strain ATCC 38327.</title>
        <authorList>
            <consortium name="The Broad Institute Genome Sequencing Platform"/>
            <person name="Russ C."/>
            <person name="Cuomo C."/>
            <person name="Shea T."/>
            <person name="Young S.K."/>
            <person name="Zeng Q."/>
            <person name="Koehrsen M."/>
            <person name="Haas B."/>
            <person name="Borodovsky M."/>
            <person name="Guigo R."/>
            <person name="Alvarado L."/>
            <person name="Berlin A."/>
            <person name="Borenstein D."/>
            <person name="Chen Z."/>
            <person name="Engels R."/>
            <person name="Freedman E."/>
            <person name="Gellesch M."/>
            <person name="Goldberg J."/>
            <person name="Griggs A."/>
            <person name="Gujja S."/>
            <person name="Heiman D."/>
            <person name="Hepburn T."/>
            <person name="Howarth C."/>
            <person name="Jen D."/>
            <person name="Larson L."/>
            <person name="Lewis B."/>
            <person name="Mehta T."/>
            <person name="Park D."/>
            <person name="Pearson M."/>
            <person name="Roberts A."/>
            <person name="Saif S."/>
            <person name="Shenoy N."/>
            <person name="Sisk P."/>
            <person name="Stolte C."/>
            <person name="Sykes S."/>
            <person name="Walk T."/>
            <person name="White J."/>
            <person name="Yandava C."/>
            <person name="Burger G."/>
            <person name="Gray M.W."/>
            <person name="Holland P.W.H."/>
            <person name="King N."/>
            <person name="Lang F.B.F."/>
            <person name="Roger A.J."/>
            <person name="Ruiz-Trillo I."/>
            <person name="Lander E."/>
            <person name="Nusbaum C."/>
        </authorList>
    </citation>
    <scope>NUCLEOTIDE SEQUENCE [LARGE SCALE GENOMIC DNA]</scope>
    <source>
        <strain evidence="2">ATCC 38327</strain>
    </source>
</reference>
<reference evidence="1 2" key="1">
    <citation type="submission" date="2009-11" db="EMBL/GenBank/DDBJ databases">
        <title>Annotation of Allomyces macrogynus ATCC 38327.</title>
        <authorList>
            <consortium name="The Broad Institute Genome Sequencing Platform"/>
            <person name="Russ C."/>
            <person name="Cuomo C."/>
            <person name="Burger G."/>
            <person name="Gray M.W."/>
            <person name="Holland P.W.H."/>
            <person name="King N."/>
            <person name="Lang F.B.F."/>
            <person name="Roger A.J."/>
            <person name="Ruiz-Trillo I."/>
            <person name="Young S.K."/>
            <person name="Zeng Q."/>
            <person name="Gargeya S."/>
            <person name="Fitzgerald M."/>
            <person name="Haas B."/>
            <person name="Abouelleil A."/>
            <person name="Alvarado L."/>
            <person name="Arachchi H.M."/>
            <person name="Berlin A."/>
            <person name="Chapman S.B."/>
            <person name="Gearin G."/>
            <person name="Goldberg J."/>
            <person name="Griggs A."/>
            <person name="Gujja S."/>
            <person name="Hansen M."/>
            <person name="Heiman D."/>
            <person name="Howarth C."/>
            <person name="Larimer J."/>
            <person name="Lui A."/>
            <person name="MacDonald P.J.P."/>
            <person name="McCowen C."/>
            <person name="Montmayeur A."/>
            <person name="Murphy C."/>
            <person name="Neiman D."/>
            <person name="Pearson M."/>
            <person name="Priest M."/>
            <person name="Roberts A."/>
            <person name="Saif S."/>
            <person name="Shea T."/>
            <person name="Sisk P."/>
            <person name="Stolte C."/>
            <person name="Sykes S."/>
            <person name="Wortman J."/>
            <person name="Nusbaum C."/>
            <person name="Birren B."/>
        </authorList>
    </citation>
    <scope>NUCLEOTIDE SEQUENCE [LARGE SCALE GENOMIC DNA]</scope>
    <source>
        <strain evidence="1 2">ATCC 38327</strain>
    </source>
</reference>
<protein>
    <submittedName>
        <fullName evidence="1">Uncharacterized protein</fullName>
    </submittedName>
</protein>
<feature type="non-terminal residue" evidence="1">
    <location>
        <position position="181"/>
    </location>
</feature>
<evidence type="ECO:0000313" key="1">
    <source>
        <dbReference type="EMBL" id="KNE73442.1"/>
    </source>
</evidence>
<name>A0A0L0TFB9_ALLM3</name>
<dbReference type="AlphaFoldDB" id="A0A0L0TFB9"/>
<dbReference type="Proteomes" id="UP000054350">
    <property type="component" value="Unassembled WGS sequence"/>
</dbReference>
<dbReference type="EMBL" id="GG745419">
    <property type="protein sequence ID" value="KNE73442.1"/>
    <property type="molecule type" value="Genomic_DNA"/>
</dbReference>
<evidence type="ECO:0000313" key="2">
    <source>
        <dbReference type="Proteomes" id="UP000054350"/>
    </source>
</evidence>
<sequence>MPPTPSALAASAPAGPASALSAAVRASGALNPTTSLAPTPAGSLLTVSAANSTAQWSDDASATTLIVPPPSRGGSLAAHGPASVALRCTQCHHQLRLNDAELDDAVAHLSDVVAALEITPIDATPGTTPPAPPPDASTAIAPIPIPPAAAQMPKPDQSFVLVSPSARAASNATATTLHAAA</sequence>
<dbReference type="VEuPathDB" id="FungiDB:AMAG_17598"/>
<accession>A0A0L0TFB9</accession>
<organism evidence="1 2">
    <name type="scientific">Allomyces macrogynus (strain ATCC 38327)</name>
    <name type="common">Allomyces javanicus var. macrogynus</name>
    <dbReference type="NCBI Taxonomy" id="578462"/>
    <lineage>
        <taxon>Eukaryota</taxon>
        <taxon>Fungi</taxon>
        <taxon>Fungi incertae sedis</taxon>
        <taxon>Blastocladiomycota</taxon>
        <taxon>Blastocladiomycetes</taxon>
        <taxon>Blastocladiales</taxon>
        <taxon>Blastocladiaceae</taxon>
        <taxon>Allomyces</taxon>
    </lineage>
</organism>
<keyword evidence="2" id="KW-1185">Reference proteome</keyword>
<proteinExistence type="predicted"/>
<gene>
    <name evidence="1" type="ORF">AMAG_17598</name>
</gene>